<dbReference type="InterPro" id="IPR036047">
    <property type="entry name" value="F-box-like_dom_sf"/>
</dbReference>
<evidence type="ECO:0000313" key="1">
    <source>
        <dbReference type="EMBL" id="CDY35715.1"/>
    </source>
</evidence>
<evidence type="ECO:0000313" key="2">
    <source>
        <dbReference type="Proteomes" id="UP000028999"/>
    </source>
</evidence>
<sequence>MEGSKRSLSRRLRREQDHADNHTTTIPFDLIIEILSLLPAKSLIRFQSISSPFTFHALRIQKTFHIIRSRTQQQGGG</sequence>
<dbReference type="AlphaFoldDB" id="A0A078HBD4"/>
<organism evidence="1 2">
    <name type="scientific">Brassica napus</name>
    <name type="common">Rape</name>
    <dbReference type="NCBI Taxonomy" id="3708"/>
    <lineage>
        <taxon>Eukaryota</taxon>
        <taxon>Viridiplantae</taxon>
        <taxon>Streptophyta</taxon>
        <taxon>Embryophyta</taxon>
        <taxon>Tracheophyta</taxon>
        <taxon>Spermatophyta</taxon>
        <taxon>Magnoliopsida</taxon>
        <taxon>eudicotyledons</taxon>
        <taxon>Gunneridae</taxon>
        <taxon>Pentapetalae</taxon>
        <taxon>rosids</taxon>
        <taxon>malvids</taxon>
        <taxon>Brassicales</taxon>
        <taxon>Brassicaceae</taxon>
        <taxon>Brassiceae</taxon>
        <taxon>Brassica</taxon>
    </lineage>
</organism>
<name>A0A078HBD4_BRANA</name>
<reference evidence="1 2" key="1">
    <citation type="journal article" date="2014" name="Science">
        <title>Plant genetics. Early allopolyploid evolution in the post-Neolithic Brassica napus oilseed genome.</title>
        <authorList>
            <person name="Chalhoub B."/>
            <person name="Denoeud F."/>
            <person name="Liu S."/>
            <person name="Parkin I.A."/>
            <person name="Tang H."/>
            <person name="Wang X."/>
            <person name="Chiquet J."/>
            <person name="Belcram H."/>
            <person name="Tong C."/>
            <person name="Samans B."/>
            <person name="Correa M."/>
            <person name="Da Silva C."/>
            <person name="Just J."/>
            <person name="Falentin C."/>
            <person name="Koh C.S."/>
            <person name="Le Clainche I."/>
            <person name="Bernard M."/>
            <person name="Bento P."/>
            <person name="Noel B."/>
            <person name="Labadie K."/>
            <person name="Alberti A."/>
            <person name="Charles M."/>
            <person name="Arnaud D."/>
            <person name="Guo H."/>
            <person name="Daviaud C."/>
            <person name="Alamery S."/>
            <person name="Jabbari K."/>
            <person name="Zhao M."/>
            <person name="Edger P.P."/>
            <person name="Chelaifa H."/>
            <person name="Tack D."/>
            <person name="Lassalle G."/>
            <person name="Mestiri I."/>
            <person name="Schnel N."/>
            <person name="Le Paslier M.C."/>
            <person name="Fan G."/>
            <person name="Renault V."/>
            <person name="Bayer P.E."/>
            <person name="Golicz A.A."/>
            <person name="Manoli S."/>
            <person name="Lee T.H."/>
            <person name="Thi V.H."/>
            <person name="Chalabi S."/>
            <person name="Hu Q."/>
            <person name="Fan C."/>
            <person name="Tollenaere R."/>
            <person name="Lu Y."/>
            <person name="Battail C."/>
            <person name="Shen J."/>
            <person name="Sidebottom C.H."/>
            <person name="Wang X."/>
            <person name="Canaguier A."/>
            <person name="Chauveau A."/>
            <person name="Berard A."/>
            <person name="Deniot G."/>
            <person name="Guan M."/>
            <person name="Liu Z."/>
            <person name="Sun F."/>
            <person name="Lim Y.P."/>
            <person name="Lyons E."/>
            <person name="Town C.D."/>
            <person name="Bancroft I."/>
            <person name="Wang X."/>
            <person name="Meng J."/>
            <person name="Ma J."/>
            <person name="Pires J.C."/>
            <person name="King G.J."/>
            <person name="Brunel D."/>
            <person name="Delourme R."/>
            <person name="Renard M."/>
            <person name="Aury J.M."/>
            <person name="Adams K.L."/>
            <person name="Batley J."/>
            <person name="Snowdon R.J."/>
            <person name="Tost J."/>
            <person name="Edwards D."/>
            <person name="Zhou Y."/>
            <person name="Hua W."/>
            <person name="Sharpe A.G."/>
            <person name="Paterson A.H."/>
            <person name="Guan C."/>
            <person name="Wincker P."/>
        </authorList>
    </citation>
    <scope>NUCLEOTIDE SEQUENCE [LARGE SCALE GENOMIC DNA]</scope>
    <source>
        <strain evidence="2">cv. Darmor-bzh</strain>
    </source>
</reference>
<dbReference type="Proteomes" id="UP000028999">
    <property type="component" value="Unassembled WGS sequence"/>
</dbReference>
<proteinExistence type="predicted"/>
<keyword evidence="2" id="KW-1185">Reference proteome</keyword>
<dbReference type="EMBL" id="LK032358">
    <property type="protein sequence ID" value="CDY35715.1"/>
    <property type="molecule type" value="Genomic_DNA"/>
</dbReference>
<dbReference type="Gramene" id="CDY35715">
    <property type="protein sequence ID" value="CDY35715"/>
    <property type="gene ID" value="GSBRNA2T00059136001"/>
</dbReference>
<dbReference type="SUPFAM" id="SSF81383">
    <property type="entry name" value="F-box domain"/>
    <property type="match status" value="1"/>
</dbReference>
<dbReference type="PaxDb" id="3708-A0A078HBD4"/>
<gene>
    <name evidence="1" type="primary">BnaC02g09810D</name>
    <name evidence="1" type="ORF">GSBRNA2T00059136001</name>
</gene>
<accession>A0A078HBD4</accession>
<protein>
    <submittedName>
        <fullName evidence="1">BnaC02g09810D protein</fullName>
    </submittedName>
</protein>